<feature type="compositionally biased region" description="Basic and acidic residues" evidence="3">
    <location>
        <begin position="239"/>
        <end position="251"/>
    </location>
</feature>
<dbReference type="SMART" id="SM01141">
    <property type="entry name" value="DRY_EERY"/>
    <property type="match status" value="1"/>
</dbReference>
<evidence type="ECO:0000256" key="2">
    <source>
        <dbReference type="ARBA" id="ARBA00023187"/>
    </source>
</evidence>
<protein>
    <submittedName>
        <fullName evidence="5">24513_t:CDS:1</fullName>
    </submittedName>
</protein>
<organism evidence="5 6">
    <name type="scientific">Cetraspora pellucida</name>
    <dbReference type="NCBI Taxonomy" id="1433469"/>
    <lineage>
        <taxon>Eukaryota</taxon>
        <taxon>Fungi</taxon>
        <taxon>Fungi incertae sedis</taxon>
        <taxon>Mucoromycota</taxon>
        <taxon>Glomeromycotina</taxon>
        <taxon>Glomeromycetes</taxon>
        <taxon>Diversisporales</taxon>
        <taxon>Gigasporaceae</taxon>
        <taxon>Cetraspora</taxon>
    </lineage>
</organism>
<dbReference type="PANTHER" id="PTHR13161">
    <property type="entry name" value="SPLICING FACTOR SUPPRESSOR OF WHITE APRICOT"/>
    <property type="match status" value="1"/>
</dbReference>
<keyword evidence="1" id="KW-0507">mRNA processing</keyword>
<dbReference type="GO" id="GO:0008380">
    <property type="term" value="P:RNA splicing"/>
    <property type="evidence" value="ECO:0007669"/>
    <property type="project" value="UniProtKB-KW"/>
</dbReference>
<evidence type="ECO:0000259" key="4">
    <source>
        <dbReference type="SMART" id="SM01141"/>
    </source>
</evidence>
<evidence type="ECO:0000256" key="3">
    <source>
        <dbReference type="SAM" id="MobiDB-lite"/>
    </source>
</evidence>
<evidence type="ECO:0000256" key="1">
    <source>
        <dbReference type="ARBA" id="ARBA00022664"/>
    </source>
</evidence>
<dbReference type="EMBL" id="CAJVQA010014041">
    <property type="protein sequence ID" value="CAG8728564.1"/>
    <property type="molecule type" value="Genomic_DNA"/>
</dbReference>
<dbReference type="AlphaFoldDB" id="A0A9N9NF12"/>
<accession>A0A9N9NF12</accession>
<sequence length="496" mass="58800">MWHAARQQEKKIKELMVDHKKRAERRRAYYESRLGDPSQLLRLTGTATKLFPNAEQHYFYENSEKSLMQWQGDAETRIDRFDGRALLDYLPENIPNMFVLPTDERDLQEELNFERFRDLVENERRNVSEDSCLEEIEAEWTSLLERHKAMIKKLQEKSDTNNQGFGYDYGTEKQDEIPSDEESHHLDDIHSYNAKTENHYYNYVDDLTDKDRHTLNIMGKKYQIPDYTRLLRIAKRDREEKAQEFKESQKIKERKSRRHMSRKEEHGEKIHTQNRDSPTYEPYTDSDSSTSLSDEEEVGNFVIEFGNSEENASESSSSRPHYSHKEEISLVHSQKGSLSHTRLVEKKDISPYYIFFVVENIDYEWAPPKKLTPAEKLRLKLQMGLNKQIQVDEKKKIQKEREQKFERLGSEEIEKHLIKSANKRLKSSATIILERNKCINYCVLSICSNDSYPWTYLSSAWYDNDDCIFPSKILFKHLRNILLPNAEKIAAFKSRI</sequence>
<dbReference type="PANTHER" id="PTHR13161:SF4">
    <property type="entry name" value="CLK4-ASSOCIATING SERINE_ARGININE RICH PROTEIN"/>
    <property type="match status" value="1"/>
</dbReference>
<dbReference type="OrthoDB" id="10070965at2759"/>
<evidence type="ECO:0000313" key="5">
    <source>
        <dbReference type="EMBL" id="CAG8728564.1"/>
    </source>
</evidence>
<dbReference type="InterPro" id="IPR019147">
    <property type="entry name" value="SWAP_N_domain"/>
</dbReference>
<name>A0A9N9NF12_9GLOM</name>
<feature type="domain" description="Suppressor of white apricot N-terminal" evidence="4">
    <location>
        <begin position="39"/>
        <end position="173"/>
    </location>
</feature>
<dbReference type="Pfam" id="PF09750">
    <property type="entry name" value="DRY_EERY"/>
    <property type="match status" value="1"/>
</dbReference>
<feature type="compositionally biased region" description="Basic residues" evidence="3">
    <location>
        <begin position="252"/>
        <end position="261"/>
    </location>
</feature>
<evidence type="ECO:0000313" key="6">
    <source>
        <dbReference type="Proteomes" id="UP000789759"/>
    </source>
</evidence>
<comment type="caution">
    <text evidence="5">The sequence shown here is derived from an EMBL/GenBank/DDBJ whole genome shotgun (WGS) entry which is preliminary data.</text>
</comment>
<proteinExistence type="predicted"/>
<keyword evidence="6" id="KW-1185">Reference proteome</keyword>
<reference evidence="5" key="1">
    <citation type="submission" date="2021-06" db="EMBL/GenBank/DDBJ databases">
        <authorList>
            <person name="Kallberg Y."/>
            <person name="Tangrot J."/>
            <person name="Rosling A."/>
        </authorList>
    </citation>
    <scope>NUCLEOTIDE SEQUENCE</scope>
    <source>
        <strain evidence="5">FL966</strain>
    </source>
</reference>
<dbReference type="InterPro" id="IPR040397">
    <property type="entry name" value="SWAP"/>
</dbReference>
<gene>
    <name evidence="5" type="ORF">CPELLU_LOCUS13337</name>
</gene>
<keyword evidence="2" id="KW-0508">mRNA splicing</keyword>
<dbReference type="Proteomes" id="UP000789759">
    <property type="component" value="Unassembled WGS sequence"/>
</dbReference>
<dbReference type="GO" id="GO:0006397">
    <property type="term" value="P:mRNA processing"/>
    <property type="evidence" value="ECO:0007669"/>
    <property type="project" value="UniProtKB-KW"/>
</dbReference>
<feature type="compositionally biased region" description="Basic and acidic residues" evidence="3">
    <location>
        <begin position="262"/>
        <end position="274"/>
    </location>
</feature>
<feature type="region of interest" description="Disordered" evidence="3">
    <location>
        <begin position="239"/>
        <end position="294"/>
    </location>
</feature>